<dbReference type="Pfam" id="PF12833">
    <property type="entry name" value="HTH_18"/>
    <property type="match status" value="1"/>
</dbReference>
<keyword evidence="1" id="KW-0805">Transcription regulation</keyword>
<dbReference type="EMBL" id="CP042831">
    <property type="protein sequence ID" value="QEE50978.1"/>
    <property type="molecule type" value="Genomic_DNA"/>
</dbReference>
<dbReference type="Proteomes" id="UP000321222">
    <property type="component" value="Chromosome"/>
</dbReference>
<evidence type="ECO:0000259" key="4">
    <source>
        <dbReference type="PROSITE" id="PS01124"/>
    </source>
</evidence>
<keyword evidence="6" id="KW-1185">Reference proteome</keyword>
<gene>
    <name evidence="5" type="ORF">FUA48_15750</name>
</gene>
<dbReference type="SMART" id="SM00342">
    <property type="entry name" value="HTH_ARAC"/>
    <property type="match status" value="1"/>
</dbReference>
<dbReference type="InterPro" id="IPR003313">
    <property type="entry name" value="AraC-bd"/>
</dbReference>
<dbReference type="PROSITE" id="PS01124">
    <property type="entry name" value="HTH_ARAC_FAMILY_2"/>
    <property type="match status" value="1"/>
</dbReference>
<proteinExistence type="predicted"/>
<evidence type="ECO:0000256" key="2">
    <source>
        <dbReference type="ARBA" id="ARBA00023125"/>
    </source>
</evidence>
<protein>
    <submittedName>
        <fullName evidence="5">Helix-turn-helix domain-containing protein</fullName>
    </submittedName>
</protein>
<accession>A0A5B9FYS2</accession>
<reference evidence="5 6" key="1">
    <citation type="submission" date="2019-08" db="EMBL/GenBank/DDBJ databases">
        <title>Flavobacterium alkalisoli sp. nov., isolated from rhizosphere soil of Suaeda salsa.</title>
        <authorList>
            <person name="Sun J.-Q."/>
            <person name="Xu L."/>
        </authorList>
    </citation>
    <scope>NUCLEOTIDE SEQUENCE [LARGE SCALE GENOMIC DNA]</scope>
    <source>
        <strain evidence="5 6">XS-5</strain>
    </source>
</reference>
<dbReference type="PANTHER" id="PTHR43280:SF32">
    <property type="entry name" value="TRANSCRIPTIONAL REGULATORY PROTEIN"/>
    <property type="match status" value="1"/>
</dbReference>
<evidence type="ECO:0000313" key="6">
    <source>
        <dbReference type="Proteomes" id="UP000321222"/>
    </source>
</evidence>
<keyword evidence="3" id="KW-0804">Transcription</keyword>
<dbReference type="SUPFAM" id="SSF46689">
    <property type="entry name" value="Homeodomain-like"/>
    <property type="match status" value="1"/>
</dbReference>
<dbReference type="InterPro" id="IPR009057">
    <property type="entry name" value="Homeodomain-like_sf"/>
</dbReference>
<dbReference type="PANTHER" id="PTHR43280">
    <property type="entry name" value="ARAC-FAMILY TRANSCRIPTIONAL REGULATOR"/>
    <property type="match status" value="1"/>
</dbReference>
<dbReference type="GO" id="GO:0003700">
    <property type="term" value="F:DNA-binding transcription factor activity"/>
    <property type="evidence" value="ECO:0007669"/>
    <property type="project" value="InterPro"/>
</dbReference>
<dbReference type="GO" id="GO:0043565">
    <property type="term" value="F:sequence-specific DNA binding"/>
    <property type="evidence" value="ECO:0007669"/>
    <property type="project" value="InterPro"/>
</dbReference>
<dbReference type="RefSeq" id="WP_147584416.1">
    <property type="nucleotide sequence ID" value="NZ_CP042831.1"/>
</dbReference>
<keyword evidence="2" id="KW-0238">DNA-binding</keyword>
<dbReference type="InterPro" id="IPR014710">
    <property type="entry name" value="RmlC-like_jellyroll"/>
</dbReference>
<dbReference type="OrthoDB" id="2585681at2"/>
<evidence type="ECO:0000313" key="5">
    <source>
        <dbReference type="EMBL" id="QEE50978.1"/>
    </source>
</evidence>
<feature type="domain" description="HTH araC/xylS-type" evidence="4">
    <location>
        <begin position="176"/>
        <end position="274"/>
    </location>
</feature>
<dbReference type="Gene3D" id="1.10.10.60">
    <property type="entry name" value="Homeodomain-like"/>
    <property type="match status" value="1"/>
</dbReference>
<name>A0A5B9FYS2_9FLAO</name>
<organism evidence="5 6">
    <name type="scientific">Flavobacterium alkalisoli</name>
    <dbReference type="NCBI Taxonomy" id="2602769"/>
    <lineage>
        <taxon>Bacteria</taxon>
        <taxon>Pseudomonadati</taxon>
        <taxon>Bacteroidota</taxon>
        <taxon>Flavobacteriia</taxon>
        <taxon>Flavobacteriales</taxon>
        <taxon>Flavobacteriaceae</taxon>
        <taxon>Flavobacterium</taxon>
    </lineage>
</organism>
<dbReference type="InterPro" id="IPR018060">
    <property type="entry name" value="HTH_AraC"/>
</dbReference>
<dbReference type="SUPFAM" id="SSF51215">
    <property type="entry name" value="Regulatory protein AraC"/>
    <property type="match status" value="1"/>
</dbReference>
<dbReference type="KEGG" id="fak:FUA48_15750"/>
<dbReference type="AlphaFoldDB" id="A0A5B9FYS2"/>
<sequence length="279" mass="32370">MTKKSTQQTPIILPHPNRLLVIEPLDYPNPYDFSIPHRHDYFEIILIESGKGHQYIDFKPYEMKSGQLYNVYPGQVHLMHRHNAQGLLIQFRKDLFEFIQPLQHYNLYISNPVFNPDAKTFSHLYSITQEISALLAQEDLPQLGIYKAYSYLQIILISISEMQDKSITLGNHHLVSHFLSLLSQNIYSKRKVTDYCEMIKCSHEKLNNACKSALGKTTLELIHEELMLEIRRLFLLSPLSLKEIAFELNFDSQANFSIFIKNKTGLTPSELQTSILKNS</sequence>
<evidence type="ECO:0000256" key="1">
    <source>
        <dbReference type="ARBA" id="ARBA00023015"/>
    </source>
</evidence>
<dbReference type="Gene3D" id="2.60.120.10">
    <property type="entry name" value="Jelly Rolls"/>
    <property type="match status" value="1"/>
</dbReference>
<dbReference type="InterPro" id="IPR037923">
    <property type="entry name" value="HTH-like"/>
</dbReference>
<evidence type="ECO:0000256" key="3">
    <source>
        <dbReference type="ARBA" id="ARBA00023163"/>
    </source>
</evidence>
<dbReference type="Pfam" id="PF02311">
    <property type="entry name" value="AraC_binding"/>
    <property type="match status" value="1"/>
</dbReference>